<keyword evidence="1" id="KW-0489">Methyltransferase</keyword>
<dbReference type="InterPro" id="IPR002941">
    <property type="entry name" value="DNA_methylase_N4/N6"/>
</dbReference>
<evidence type="ECO:0000256" key="2">
    <source>
        <dbReference type="ARBA" id="ARBA00022679"/>
    </source>
</evidence>
<dbReference type="EC" id="2.1.1.-" evidence="4"/>
<dbReference type="InterPro" id="IPR003115">
    <property type="entry name" value="ParB_N"/>
</dbReference>
<evidence type="ECO:0000256" key="4">
    <source>
        <dbReference type="RuleBase" id="RU362026"/>
    </source>
</evidence>
<accession>A0ABV7C272</accession>
<evidence type="ECO:0000313" key="6">
    <source>
        <dbReference type="EMBL" id="MFC3004042.1"/>
    </source>
</evidence>
<evidence type="ECO:0000259" key="5">
    <source>
        <dbReference type="SMART" id="SM00470"/>
    </source>
</evidence>
<proteinExistence type="inferred from homology"/>
<comment type="similarity">
    <text evidence="4">Belongs to the N(4)/N(6)-methyltransferase family.</text>
</comment>
<dbReference type="SUPFAM" id="SSF110849">
    <property type="entry name" value="ParB/Sulfiredoxin"/>
    <property type="match status" value="1"/>
</dbReference>
<organism evidence="6 7">
    <name type="scientific">Falsiroseomonas tokyonensis</name>
    <dbReference type="NCBI Taxonomy" id="430521"/>
    <lineage>
        <taxon>Bacteria</taxon>
        <taxon>Pseudomonadati</taxon>
        <taxon>Pseudomonadota</taxon>
        <taxon>Alphaproteobacteria</taxon>
        <taxon>Acetobacterales</taxon>
        <taxon>Roseomonadaceae</taxon>
        <taxon>Falsiroseomonas</taxon>
    </lineage>
</organism>
<dbReference type="Gene3D" id="3.90.1530.10">
    <property type="entry name" value="Conserved hypothetical protein from pyrococcus furiosus pfu- 392566-001, ParB domain"/>
    <property type="match status" value="1"/>
</dbReference>
<dbReference type="RefSeq" id="WP_246603423.1">
    <property type="nucleotide sequence ID" value="NZ_JAFNJS010000024.1"/>
</dbReference>
<dbReference type="InterPro" id="IPR001091">
    <property type="entry name" value="RM_Methyltransferase"/>
</dbReference>
<dbReference type="PIRSF" id="PIRSF036758">
    <property type="entry name" value="Aden_M_ParB"/>
    <property type="match status" value="1"/>
</dbReference>
<name>A0ABV7C272_9PROT</name>
<evidence type="ECO:0000256" key="1">
    <source>
        <dbReference type="ARBA" id="ARBA00022603"/>
    </source>
</evidence>
<dbReference type="CDD" id="cd16403">
    <property type="entry name" value="ParB_N_like_MT"/>
    <property type="match status" value="1"/>
</dbReference>
<keyword evidence="2" id="KW-0808">Transferase</keyword>
<sequence length="440" mass="47382">MTVATTTPWPRRGRRSPPVQPDLIVSALPVASLVPYAENARTHSPTQVTQIAASIAEFGFVNPVLVDAEGVLIAGHGRVMAAKQLGLTAVPVLRLGHLSPAQARALRLADNQIALNSGWDEALLAAEIARIRDEAVVDLDVLGFSGMELDRLLAAADAGFGDDADDAPQPPAVPVTRTGDLWRCGEHRLLCGDATKIEDVQRALGAGRLADMGFVDPPYNVAYEGGTAAKMTIANDALGGGFPEFLRPALANLLSVTKGACYVCMSSSEWPTLHRVWQEAGGKWSSTIIWAKNTFALGRADYQQQFEAMLYGWKAGAQHYWCGARDQGNVWHFDKPARNDLHPTMKPVALVERAIRNSSKPRDTVLDCFGGSGTTMIAAERTGRRAVLLEIDPAYADVIVRRWQETTGEAAVLEGDDRIFADVAAARGVVDHDVIQTAET</sequence>
<evidence type="ECO:0000313" key="7">
    <source>
        <dbReference type="Proteomes" id="UP001595420"/>
    </source>
</evidence>
<dbReference type="SUPFAM" id="SSF53335">
    <property type="entry name" value="S-adenosyl-L-methionine-dependent methyltransferases"/>
    <property type="match status" value="1"/>
</dbReference>
<feature type="domain" description="ParB-like N-terminal" evidence="5">
    <location>
        <begin position="26"/>
        <end position="112"/>
    </location>
</feature>
<evidence type="ECO:0000256" key="3">
    <source>
        <dbReference type="ARBA" id="ARBA00047942"/>
    </source>
</evidence>
<dbReference type="EMBL" id="JBHRSB010000024">
    <property type="protein sequence ID" value="MFC3004042.1"/>
    <property type="molecule type" value="Genomic_DNA"/>
</dbReference>
<dbReference type="InterPro" id="IPR036086">
    <property type="entry name" value="ParB/Sulfiredoxin_sf"/>
</dbReference>
<gene>
    <name evidence="6" type="ORF">ACFOD3_29415</name>
</gene>
<dbReference type="Gene3D" id="3.40.50.150">
    <property type="entry name" value="Vaccinia Virus protein VP39"/>
    <property type="match status" value="1"/>
</dbReference>
<comment type="caution">
    <text evidence="6">The sequence shown here is derived from an EMBL/GenBank/DDBJ whole genome shotgun (WGS) entry which is preliminary data.</text>
</comment>
<reference evidence="7" key="1">
    <citation type="journal article" date="2019" name="Int. J. Syst. Evol. Microbiol.">
        <title>The Global Catalogue of Microorganisms (GCM) 10K type strain sequencing project: providing services to taxonomists for standard genome sequencing and annotation.</title>
        <authorList>
            <consortium name="The Broad Institute Genomics Platform"/>
            <consortium name="The Broad Institute Genome Sequencing Center for Infectious Disease"/>
            <person name="Wu L."/>
            <person name="Ma J."/>
        </authorList>
    </citation>
    <scope>NUCLEOTIDE SEQUENCE [LARGE SCALE GENOMIC DNA]</scope>
    <source>
        <strain evidence="7">CGMCC 1.16855</strain>
    </source>
</reference>
<keyword evidence="7" id="KW-1185">Reference proteome</keyword>
<dbReference type="Proteomes" id="UP001595420">
    <property type="component" value="Unassembled WGS sequence"/>
</dbReference>
<dbReference type="SMART" id="SM00470">
    <property type="entry name" value="ParB"/>
    <property type="match status" value="1"/>
</dbReference>
<dbReference type="PRINTS" id="PR00508">
    <property type="entry name" value="S21N4MTFRASE"/>
</dbReference>
<comment type="catalytic activity">
    <reaction evidence="3">
        <text>a 2'-deoxyadenosine in DNA + S-adenosyl-L-methionine = an N(6)-methyl-2'-deoxyadenosine in DNA + S-adenosyl-L-homocysteine + H(+)</text>
        <dbReference type="Rhea" id="RHEA:15197"/>
        <dbReference type="Rhea" id="RHEA-COMP:12418"/>
        <dbReference type="Rhea" id="RHEA-COMP:12419"/>
        <dbReference type="ChEBI" id="CHEBI:15378"/>
        <dbReference type="ChEBI" id="CHEBI:57856"/>
        <dbReference type="ChEBI" id="CHEBI:59789"/>
        <dbReference type="ChEBI" id="CHEBI:90615"/>
        <dbReference type="ChEBI" id="CHEBI:90616"/>
        <dbReference type="EC" id="2.1.1.72"/>
    </reaction>
</comment>
<dbReference type="Pfam" id="PF02195">
    <property type="entry name" value="ParB_N"/>
    <property type="match status" value="1"/>
</dbReference>
<dbReference type="Pfam" id="PF01555">
    <property type="entry name" value="N6_N4_Mtase"/>
    <property type="match status" value="1"/>
</dbReference>
<dbReference type="InterPro" id="IPR050336">
    <property type="entry name" value="Chromosome_partition/occlusion"/>
</dbReference>
<protein>
    <recommendedName>
        <fullName evidence="4">Methyltransferase</fullName>
        <ecNumber evidence="4">2.1.1.-</ecNumber>
    </recommendedName>
</protein>
<dbReference type="InterPro" id="IPR029063">
    <property type="entry name" value="SAM-dependent_MTases_sf"/>
</dbReference>
<dbReference type="PANTHER" id="PTHR33375">
    <property type="entry name" value="CHROMOSOME-PARTITIONING PROTEIN PARB-RELATED"/>
    <property type="match status" value="1"/>
</dbReference>
<dbReference type="PANTHER" id="PTHR33375:SF1">
    <property type="entry name" value="CHROMOSOME-PARTITIONING PROTEIN PARB-RELATED"/>
    <property type="match status" value="1"/>
</dbReference>
<dbReference type="InterPro" id="IPR015840">
    <property type="entry name" value="DNA_MeTrfase_ParB"/>
</dbReference>